<dbReference type="InterPro" id="IPR036942">
    <property type="entry name" value="Beta-barrel_TonB_sf"/>
</dbReference>
<dbReference type="SUPFAM" id="SSF56935">
    <property type="entry name" value="Porins"/>
    <property type="match status" value="1"/>
</dbReference>
<dbReference type="InterPro" id="IPR008969">
    <property type="entry name" value="CarboxyPept-like_regulatory"/>
</dbReference>
<sequence length="805" mass="90209">MKKIYLLLTLLLICVFTTSVNAQSESSLTGTIHDESNQAVGFANVAVVNSATAAVVTGAIADMDGKFKIKTPAAGSYYLKISALGFQQLQSPVFVINGAASKDFGKLQLKSDAKVLKEVTVQALRPTIVNEADKMVVSVEGTALATGSTAYEVLEKSPGVWVDQEGNITLNGKGGVQILLNGKPSYLSGKDLQNLLQGMSAENLKDLEIITNPSAKYDAQGTSGIININLKKNLLFGLNGGVYAGYQYNRYHGMTTGGNLNLKHGKWNTSVNADLSRRPRFRDLEGSRIMNTAQGKKYMTQDGLEERENLSPTLRLATDYDLAENHSVGMIANLQYGDNKNTFFTRSLRTDRLTPNDTLILSNTDMDNTYKNGTFNLHYTGKLGTSTLSADVDYATIKNDTETDMYHSFERVGGTDPARVNEFRNLNPTNYDIYSVRTDFSRALGKTGKMELGAKYSHVVSDNELAYYNINDNTAVFVPERSNHFVFTEDIIAGYANYSVKFGEQWNLQTGLRAEHTTGKARNEQNDRKYLNLFPSVFLQQKVSDNYQVSYKYSRRINRPHYEHLNPFVFYIDPYTLATGNPHLKPQYTNSFEVTQMYKQTYNLVLGYAVTSDFIGEVPVFHADKNLTIFERRNMDKFTSANATLVAPIRVKPGKWEINNNITLAYQHFTTTVNDFTETTEQLNLSAMSSHNIQLPKNIRLELSGVYQGPGVYGLFEFEQMWWVDAGFKRSFLKDKLAVTLNFTDIFKSRMVKIDTVVDGNVNTIDQYHGGQAVRVHLRYNFNKGNAFETKKRNVNLDELNRTGN</sequence>
<comment type="caution">
    <text evidence="6">The sequence shown here is derived from an EMBL/GenBank/DDBJ whole genome shotgun (WGS) entry which is preliminary data.</text>
</comment>
<comment type="subcellular location">
    <subcellularLocation>
        <location evidence="1">Cell outer membrane</location>
    </subcellularLocation>
</comment>
<evidence type="ECO:0000313" key="6">
    <source>
        <dbReference type="EMBL" id="NEM97648.1"/>
    </source>
</evidence>
<dbReference type="Gene3D" id="2.40.170.20">
    <property type="entry name" value="TonB-dependent receptor, beta-barrel domain"/>
    <property type="match status" value="1"/>
</dbReference>
<dbReference type="PANTHER" id="PTHR40980:SF4">
    <property type="entry name" value="TONB-DEPENDENT RECEPTOR-LIKE BETA-BARREL DOMAIN-CONTAINING PROTEIN"/>
    <property type="match status" value="1"/>
</dbReference>
<dbReference type="Pfam" id="PF13620">
    <property type="entry name" value="CarboxypepD_reg"/>
    <property type="match status" value="1"/>
</dbReference>
<evidence type="ECO:0000313" key="7">
    <source>
        <dbReference type="Proteomes" id="UP000474777"/>
    </source>
</evidence>
<dbReference type="Gene3D" id="2.60.40.1120">
    <property type="entry name" value="Carboxypeptidase-like, regulatory domain"/>
    <property type="match status" value="1"/>
</dbReference>
<dbReference type="SUPFAM" id="SSF49464">
    <property type="entry name" value="Carboxypeptidase regulatory domain-like"/>
    <property type="match status" value="1"/>
</dbReference>
<feature type="signal peptide" evidence="4">
    <location>
        <begin position="1"/>
        <end position="22"/>
    </location>
</feature>
<dbReference type="EMBL" id="JAAGWD010000003">
    <property type="protein sequence ID" value="NEM97648.1"/>
    <property type="molecule type" value="Genomic_DNA"/>
</dbReference>
<evidence type="ECO:0000259" key="5">
    <source>
        <dbReference type="Pfam" id="PF14905"/>
    </source>
</evidence>
<keyword evidence="6" id="KW-0675">Receptor</keyword>
<proteinExistence type="predicted"/>
<keyword evidence="7" id="KW-1185">Reference proteome</keyword>
<feature type="chain" id="PRO_5025334570" evidence="4">
    <location>
        <begin position="23"/>
        <end position="805"/>
    </location>
</feature>
<name>A0A6B3LUI6_9BACT</name>
<dbReference type="Pfam" id="PF14905">
    <property type="entry name" value="OMP_b-brl_3"/>
    <property type="match status" value="1"/>
</dbReference>
<evidence type="ECO:0000256" key="2">
    <source>
        <dbReference type="ARBA" id="ARBA00023136"/>
    </source>
</evidence>
<dbReference type="PANTHER" id="PTHR40980">
    <property type="entry name" value="PLUG DOMAIN-CONTAINING PROTEIN"/>
    <property type="match status" value="1"/>
</dbReference>
<evidence type="ECO:0000256" key="3">
    <source>
        <dbReference type="ARBA" id="ARBA00023237"/>
    </source>
</evidence>
<reference evidence="6 7" key="1">
    <citation type="submission" date="2020-02" db="EMBL/GenBank/DDBJ databases">
        <authorList>
            <person name="Kim M.K."/>
        </authorList>
    </citation>
    <scope>NUCLEOTIDE SEQUENCE [LARGE SCALE GENOMIC DNA]</scope>
    <source>
        <strain evidence="6 7">BT327</strain>
    </source>
</reference>
<protein>
    <submittedName>
        <fullName evidence="6">TonB-dependent receptor</fullName>
    </submittedName>
</protein>
<evidence type="ECO:0000256" key="4">
    <source>
        <dbReference type="SAM" id="SignalP"/>
    </source>
</evidence>
<dbReference type="GO" id="GO:0009279">
    <property type="term" value="C:cell outer membrane"/>
    <property type="evidence" value="ECO:0007669"/>
    <property type="project" value="UniProtKB-SubCell"/>
</dbReference>
<feature type="domain" description="Outer membrane protein beta-barrel" evidence="5">
    <location>
        <begin position="386"/>
        <end position="780"/>
    </location>
</feature>
<dbReference type="InterPro" id="IPR041700">
    <property type="entry name" value="OMP_b-brl_3"/>
</dbReference>
<dbReference type="RefSeq" id="WP_163914233.1">
    <property type="nucleotide sequence ID" value="NZ_JAAGWD010000003.1"/>
</dbReference>
<dbReference type="AlphaFoldDB" id="A0A6B3LUI6"/>
<dbReference type="Proteomes" id="UP000474777">
    <property type="component" value="Unassembled WGS sequence"/>
</dbReference>
<organism evidence="6 7">
    <name type="scientific">Pontibacter burrus</name>
    <dbReference type="NCBI Taxonomy" id="2704466"/>
    <lineage>
        <taxon>Bacteria</taxon>
        <taxon>Pseudomonadati</taxon>
        <taxon>Bacteroidota</taxon>
        <taxon>Cytophagia</taxon>
        <taxon>Cytophagales</taxon>
        <taxon>Hymenobacteraceae</taxon>
        <taxon>Pontibacter</taxon>
    </lineage>
</organism>
<keyword evidence="2" id="KW-0472">Membrane</keyword>
<gene>
    <name evidence="6" type="ORF">GXP69_08075</name>
</gene>
<keyword evidence="4" id="KW-0732">Signal</keyword>
<evidence type="ECO:0000256" key="1">
    <source>
        <dbReference type="ARBA" id="ARBA00004442"/>
    </source>
</evidence>
<accession>A0A6B3LUI6</accession>
<keyword evidence="3" id="KW-0998">Cell outer membrane</keyword>